<evidence type="ECO:0000313" key="2">
    <source>
        <dbReference type="EMBL" id="EIC30775.1"/>
    </source>
</evidence>
<dbReference type="InterPro" id="IPR024079">
    <property type="entry name" value="MetalloPept_cat_dom_sf"/>
</dbReference>
<dbReference type="CDD" id="cd11007">
    <property type="entry name" value="M35_like_1"/>
    <property type="match status" value="1"/>
</dbReference>
<accession>H8GN61</accession>
<protein>
    <recommendedName>
        <fullName evidence="1">Lysine-specific metallo-endopeptidase domain-containing protein</fullName>
    </recommendedName>
</protein>
<dbReference type="EMBL" id="CM001475">
    <property type="protein sequence ID" value="EIC30775.1"/>
    <property type="molecule type" value="Genomic_DNA"/>
</dbReference>
<keyword evidence="3" id="KW-1185">Reference proteome</keyword>
<sequence>MDIFTEVYTKIIDILKTKSLDSSWSDIEAELKALCVDTGPNAAKSEALSKARKKIESAAGIFDLFNPGSAHAGEILKAAKSSTTGFQNRAATLKTFKHVYFVAKKGNQSIWVVDHPKTYTQWAFDQFDGKQLKNVETMLAEEEETFGASRRKMMSDALQLARKWSMDIVIKLGTADASTLAVVKRWFHTDSATEQEVKATAAVLLDGYKKIEAVCNSTTVIFSDRPHKRADKDWNDTTFASVRADDTLPVIYIFQAFLDAGKRTFFGNIPKLWLCALTVVHELSHKKVHTDDIRYDYDGLKPGSGISPANAIKNADSWAYFGADLVGVLSEATVKNVLK</sequence>
<evidence type="ECO:0000259" key="1">
    <source>
        <dbReference type="Pfam" id="PF14521"/>
    </source>
</evidence>
<name>H8GN61_METAL</name>
<gene>
    <name evidence="2" type="ORF">Metal_3097</name>
</gene>
<dbReference type="Pfam" id="PF14521">
    <property type="entry name" value="Aspzincin_M35"/>
    <property type="match status" value="1"/>
</dbReference>
<dbReference type="InterPro" id="IPR034108">
    <property type="entry name" value="Pept_M35-like_proteobacteria"/>
</dbReference>
<organism evidence="2 3">
    <name type="scientific">Methylomicrobium album BG8</name>
    <dbReference type="NCBI Taxonomy" id="686340"/>
    <lineage>
        <taxon>Bacteria</taxon>
        <taxon>Pseudomonadati</taxon>
        <taxon>Pseudomonadota</taxon>
        <taxon>Gammaproteobacteria</taxon>
        <taxon>Methylococcales</taxon>
        <taxon>Methylococcaceae</taxon>
        <taxon>Methylomicrobium</taxon>
    </lineage>
</organism>
<proteinExistence type="predicted"/>
<dbReference type="InterPro" id="IPR029463">
    <property type="entry name" value="Lys_MEP"/>
</dbReference>
<dbReference type="eggNOG" id="ENOG5033QKI">
    <property type="taxonomic scope" value="Bacteria"/>
</dbReference>
<dbReference type="AlphaFoldDB" id="H8GN61"/>
<dbReference type="STRING" id="686340.Metal_3097"/>
<reference evidence="2 3" key="1">
    <citation type="journal article" date="2013" name="Genome Announc.">
        <title>Genome Sequence of the Obligate Gammaproteobacterial Methanotroph Methylomicrobium album Strain BG8.</title>
        <authorList>
            <person name="Kits K.D."/>
            <person name="Kalyuzhnaya M.G."/>
            <person name="Klotz M.G."/>
            <person name="Jetten M.S."/>
            <person name="Op den Camp H.J."/>
            <person name="Vuilleumier S."/>
            <person name="Bringel F."/>
            <person name="Dispirito A.A."/>
            <person name="Murrell J.C."/>
            <person name="Bruce D."/>
            <person name="Cheng J.F."/>
            <person name="Copeland A."/>
            <person name="Goodwin L."/>
            <person name="Hauser L."/>
            <person name="Lajus A."/>
            <person name="Land M.L."/>
            <person name="Lapidus A."/>
            <person name="Lucas S."/>
            <person name="Medigue C."/>
            <person name="Pitluck S."/>
            <person name="Woyke T."/>
            <person name="Zeytun A."/>
            <person name="Stein L.Y."/>
        </authorList>
    </citation>
    <scope>NUCLEOTIDE SEQUENCE [LARGE SCALE GENOMIC DNA]</scope>
    <source>
        <strain evidence="2 3">BG8</strain>
    </source>
</reference>
<dbReference type="SUPFAM" id="SSF55486">
    <property type="entry name" value="Metalloproteases ('zincins'), catalytic domain"/>
    <property type="match status" value="1"/>
</dbReference>
<dbReference type="Proteomes" id="UP000005090">
    <property type="component" value="Chromosome"/>
</dbReference>
<dbReference type="Gene3D" id="3.40.390.10">
    <property type="entry name" value="Collagenase (Catalytic Domain)"/>
    <property type="match status" value="1"/>
</dbReference>
<feature type="domain" description="Lysine-specific metallo-endopeptidase" evidence="1">
    <location>
        <begin position="174"/>
        <end position="322"/>
    </location>
</feature>
<evidence type="ECO:0000313" key="3">
    <source>
        <dbReference type="Proteomes" id="UP000005090"/>
    </source>
</evidence>
<dbReference type="GO" id="GO:0004222">
    <property type="term" value="F:metalloendopeptidase activity"/>
    <property type="evidence" value="ECO:0007669"/>
    <property type="project" value="InterPro"/>
</dbReference>
<dbReference type="HOGENOM" id="CLU_820870_0_0_6"/>